<dbReference type="NCBIfam" id="TIGR03585">
    <property type="entry name" value="PseH"/>
    <property type="match status" value="1"/>
</dbReference>
<evidence type="ECO:0000313" key="2">
    <source>
        <dbReference type="EMBL" id="TDN55628.1"/>
    </source>
</evidence>
<comment type="caution">
    <text evidence="2">The sequence shown here is derived from an EMBL/GenBank/DDBJ whole genome shotgun (WGS) entry which is preliminary data.</text>
</comment>
<feature type="domain" description="N-acetyltransferase" evidence="1">
    <location>
        <begin position="11"/>
        <end position="162"/>
    </location>
</feature>
<accession>A0A4R6EEG3</accession>
<evidence type="ECO:0000259" key="1">
    <source>
        <dbReference type="PROSITE" id="PS51186"/>
    </source>
</evidence>
<dbReference type="Pfam" id="PF13420">
    <property type="entry name" value="Acetyltransf_4"/>
    <property type="match status" value="1"/>
</dbReference>
<keyword evidence="2" id="KW-0808">Transferase</keyword>
<dbReference type="EMBL" id="SNVX01000013">
    <property type="protein sequence ID" value="TDN55628.1"/>
    <property type="molecule type" value="Genomic_DNA"/>
</dbReference>
<dbReference type="GO" id="GO:0016747">
    <property type="term" value="F:acyltransferase activity, transferring groups other than amino-acyl groups"/>
    <property type="evidence" value="ECO:0007669"/>
    <property type="project" value="InterPro"/>
</dbReference>
<proteinExistence type="predicted"/>
<keyword evidence="3" id="KW-1185">Reference proteome</keyword>
<dbReference type="InterPro" id="IPR016181">
    <property type="entry name" value="Acyl_CoA_acyltransferase"/>
</dbReference>
<dbReference type="PANTHER" id="PTHR43415">
    <property type="entry name" value="SPERMIDINE N(1)-ACETYLTRANSFERASE"/>
    <property type="match status" value="1"/>
</dbReference>
<name>A0A4R6EEG3_SCAGO</name>
<dbReference type="PROSITE" id="PS51186">
    <property type="entry name" value="GNAT"/>
    <property type="match status" value="1"/>
</dbReference>
<dbReference type="PANTHER" id="PTHR43415:SF3">
    <property type="entry name" value="GNAT-FAMILY ACETYLTRANSFERASE"/>
    <property type="match status" value="1"/>
</dbReference>
<organism evidence="2 3">
    <name type="scientific">Scandinavium goeteborgense</name>
    <dbReference type="NCBI Taxonomy" id="1851514"/>
    <lineage>
        <taxon>Bacteria</taxon>
        <taxon>Pseudomonadati</taxon>
        <taxon>Pseudomonadota</taxon>
        <taxon>Gammaproteobacteria</taxon>
        <taxon>Enterobacterales</taxon>
        <taxon>Enterobacteriaceae</taxon>
        <taxon>Scandinavium</taxon>
    </lineage>
</organism>
<reference evidence="2 3" key="1">
    <citation type="submission" date="2019-03" db="EMBL/GenBank/DDBJ databases">
        <title>Genomic analyses of the natural microbiome of Caenorhabditis elegans.</title>
        <authorList>
            <person name="Samuel B."/>
        </authorList>
    </citation>
    <scope>NUCLEOTIDE SEQUENCE [LARGE SCALE GENOMIC DNA]</scope>
    <source>
        <strain evidence="2 3">BIGb0156</strain>
    </source>
</reference>
<sequence length="197" mass="23090">MSTNIKQIKLVNILNVKPEVSDAIRYIRNEDNVRKWMYTDHVISASEHTAWLEKLQHDSRNIVFAVMNSDNEPLGVVSVNAIDMQHKKAEWAYYLTEQVRSGVGAVLEYYILEYIFGKLGIEKLNCEVIEHNDAVVKLHEKFGFKKEGFRESNIIKYNQRLGVHYLGLTRLHWQDIRNTIKNKYSKIFSQYEIKVAD</sequence>
<dbReference type="SUPFAM" id="SSF55729">
    <property type="entry name" value="Acyl-CoA N-acyltransferases (Nat)"/>
    <property type="match status" value="1"/>
</dbReference>
<dbReference type="Proteomes" id="UP000295530">
    <property type="component" value="Unassembled WGS sequence"/>
</dbReference>
<dbReference type="InterPro" id="IPR000182">
    <property type="entry name" value="GNAT_dom"/>
</dbReference>
<dbReference type="InterPro" id="IPR020036">
    <property type="entry name" value="PseH"/>
</dbReference>
<protein>
    <submittedName>
        <fullName evidence="2">UDP-4-amino-4, 6-dideoxy-N-acetyl-beta-L-altrosamine N-acetyltransferase</fullName>
    </submittedName>
</protein>
<dbReference type="RefSeq" id="WP_166665234.1">
    <property type="nucleotide sequence ID" value="NZ_SNVX01000013.1"/>
</dbReference>
<dbReference type="Gene3D" id="3.40.630.30">
    <property type="match status" value="1"/>
</dbReference>
<evidence type="ECO:0000313" key="3">
    <source>
        <dbReference type="Proteomes" id="UP000295530"/>
    </source>
</evidence>
<dbReference type="AlphaFoldDB" id="A0A4R6EEG3"/>
<gene>
    <name evidence="2" type="ORF">EC847_11343</name>
</gene>